<evidence type="ECO:0000313" key="1">
    <source>
        <dbReference type="EMBL" id="WAH63899.1"/>
    </source>
</evidence>
<organism evidence="1 2">
    <name type="scientific">Xanthomonas hortorum</name>
    <dbReference type="NCBI Taxonomy" id="56454"/>
    <lineage>
        <taxon>Bacteria</taxon>
        <taxon>Pseudomonadati</taxon>
        <taxon>Pseudomonadota</taxon>
        <taxon>Gammaproteobacteria</taxon>
        <taxon>Lysobacterales</taxon>
        <taxon>Lysobacteraceae</taxon>
        <taxon>Xanthomonas</taxon>
    </lineage>
</organism>
<proteinExistence type="predicted"/>
<sequence length="151" mass="17180">MEKLFETYVAKHFKKQLPAHLVLGTHHLVRHGDAQWFQLRPDMVIGRQGIDVLVLDNKWKLLDAGQNTSTGKYGLNKGDFYQLHAYGRSYLGGQGVVALVYPRTDQLDRPLPVFDFSGSERLQPWVLPFCLKKSEVLLPDGCGWPERNTTS</sequence>
<dbReference type="PANTHER" id="PTHR38733:SF1">
    <property type="entry name" value="TYPE IV METHYL-DIRECTED RESTRICTION ENZYME ECOKMCRBC"/>
    <property type="match status" value="1"/>
</dbReference>
<evidence type="ECO:0000313" key="2">
    <source>
        <dbReference type="Proteomes" id="UP001164737"/>
    </source>
</evidence>
<protein>
    <submittedName>
        <fullName evidence="1">McrC family protein</fullName>
    </submittedName>
</protein>
<reference evidence="1" key="1">
    <citation type="submission" date="2022-10" db="EMBL/GenBank/DDBJ databases">
        <title>Complete genome sequence resource for Xanthomonas hortorum isolated from Greek Oregano.</title>
        <authorList>
            <person name="Gonzalez-Tobon J."/>
            <person name="Helmann T.C."/>
            <person name="Daughtrey M."/>
            <person name="Stodghill P.V."/>
            <person name="Filiatrault M.J."/>
        </authorList>
    </citation>
    <scope>NUCLEOTIDE SEQUENCE</scope>
    <source>
        <strain evidence="1">Oregano 108</strain>
    </source>
</reference>
<dbReference type="AlphaFoldDB" id="A0AA47IB22"/>
<dbReference type="RefSeq" id="WP_268212911.1">
    <property type="nucleotide sequence ID" value="NZ_CP107241.1"/>
</dbReference>
<dbReference type="EMBL" id="CP107241">
    <property type="protein sequence ID" value="WAH63899.1"/>
    <property type="molecule type" value="Genomic_DNA"/>
</dbReference>
<dbReference type="Proteomes" id="UP001164737">
    <property type="component" value="Chromosome"/>
</dbReference>
<dbReference type="InterPro" id="IPR019292">
    <property type="entry name" value="McrC"/>
</dbReference>
<dbReference type="Pfam" id="PF10117">
    <property type="entry name" value="McrBC"/>
    <property type="match status" value="1"/>
</dbReference>
<dbReference type="PANTHER" id="PTHR38733">
    <property type="entry name" value="PROTEIN MCRC"/>
    <property type="match status" value="1"/>
</dbReference>
<name>A0AA47IB22_9XANT</name>
<gene>
    <name evidence="1" type="ORF">OEG85_21135</name>
</gene>
<accession>A0AA47IB22</accession>